<sequence length="71" mass="7945">MKTVTFTVQHKNVQAFQQLESSLLMIEGVERALIDVGDGDIKVEYNEDTTNVSAVIDTIERAGTEIKEVLY</sequence>
<dbReference type="RefSeq" id="WP_307338763.1">
    <property type="nucleotide sequence ID" value="NZ_JAUSUD010000004.1"/>
</dbReference>
<evidence type="ECO:0000313" key="2">
    <source>
        <dbReference type="Proteomes" id="UP001234495"/>
    </source>
</evidence>
<dbReference type="InterPro" id="IPR006121">
    <property type="entry name" value="HMA_dom"/>
</dbReference>
<name>A0ABT9ZDX1_9BACI</name>
<dbReference type="Gene3D" id="3.30.70.100">
    <property type="match status" value="1"/>
</dbReference>
<evidence type="ECO:0000313" key="1">
    <source>
        <dbReference type="EMBL" id="MDQ0230047.1"/>
    </source>
</evidence>
<protein>
    <submittedName>
        <fullName evidence="1">Copper chaperone</fullName>
    </submittedName>
</protein>
<dbReference type="SUPFAM" id="SSF55008">
    <property type="entry name" value="HMA, heavy metal-associated domain"/>
    <property type="match status" value="1"/>
</dbReference>
<dbReference type="CDD" id="cd00371">
    <property type="entry name" value="HMA"/>
    <property type="match status" value="1"/>
</dbReference>
<keyword evidence="2" id="KW-1185">Reference proteome</keyword>
<dbReference type="Proteomes" id="UP001234495">
    <property type="component" value="Unassembled WGS sequence"/>
</dbReference>
<comment type="caution">
    <text evidence="1">The sequence shown here is derived from an EMBL/GenBank/DDBJ whole genome shotgun (WGS) entry which is preliminary data.</text>
</comment>
<dbReference type="EMBL" id="JAUSUD010000004">
    <property type="protein sequence ID" value="MDQ0230047.1"/>
    <property type="molecule type" value="Genomic_DNA"/>
</dbReference>
<reference evidence="1 2" key="1">
    <citation type="submission" date="2023-07" db="EMBL/GenBank/DDBJ databases">
        <title>Genomic Encyclopedia of Type Strains, Phase IV (KMG-IV): sequencing the most valuable type-strain genomes for metagenomic binning, comparative biology and taxonomic classification.</title>
        <authorList>
            <person name="Goeker M."/>
        </authorList>
    </citation>
    <scope>NUCLEOTIDE SEQUENCE [LARGE SCALE GENOMIC DNA]</scope>
    <source>
        <strain evidence="1 2">DSM 29005</strain>
    </source>
</reference>
<proteinExistence type="predicted"/>
<accession>A0ABT9ZDX1</accession>
<organism evidence="1 2">
    <name type="scientific">Metabacillus malikii</name>
    <dbReference type="NCBI Taxonomy" id="1504265"/>
    <lineage>
        <taxon>Bacteria</taxon>
        <taxon>Bacillati</taxon>
        <taxon>Bacillota</taxon>
        <taxon>Bacilli</taxon>
        <taxon>Bacillales</taxon>
        <taxon>Bacillaceae</taxon>
        <taxon>Metabacillus</taxon>
    </lineage>
</organism>
<dbReference type="InterPro" id="IPR036163">
    <property type="entry name" value="HMA_dom_sf"/>
</dbReference>
<gene>
    <name evidence="1" type="ORF">J2S19_001299</name>
</gene>